<dbReference type="AlphaFoldDB" id="A0A927CP19"/>
<feature type="region of interest" description="Disordered" evidence="12">
    <location>
        <begin position="656"/>
        <end position="689"/>
    </location>
</feature>
<keyword evidence="6" id="KW-0479">Metal-binding</keyword>
<feature type="signal peptide" evidence="11">
    <location>
        <begin position="1"/>
        <end position="28"/>
    </location>
</feature>
<organism evidence="14 15">
    <name type="scientific">Paenibacillus arenilitoris</name>
    <dbReference type="NCBI Taxonomy" id="2772299"/>
    <lineage>
        <taxon>Bacteria</taxon>
        <taxon>Bacillati</taxon>
        <taxon>Bacillota</taxon>
        <taxon>Bacilli</taxon>
        <taxon>Bacillales</taxon>
        <taxon>Paenibacillaceae</taxon>
        <taxon>Paenibacillus</taxon>
    </lineage>
</organism>
<reference evidence="14" key="1">
    <citation type="submission" date="2020-09" db="EMBL/GenBank/DDBJ databases">
        <title>A novel bacterium of genus Paenibacillus, isolated from South China Sea.</title>
        <authorList>
            <person name="Huang H."/>
            <person name="Mo K."/>
            <person name="Hu Y."/>
        </authorList>
    </citation>
    <scope>NUCLEOTIDE SEQUENCE</scope>
    <source>
        <strain evidence="14">IB182493</strain>
    </source>
</reference>
<dbReference type="InterPro" id="IPR036779">
    <property type="entry name" value="LysM_dom_sf"/>
</dbReference>
<dbReference type="Pfam" id="PF02872">
    <property type="entry name" value="5_nucleotid_C"/>
    <property type="match status" value="1"/>
</dbReference>
<dbReference type="EMBL" id="JACXIY010000033">
    <property type="protein sequence ID" value="MBD2871603.1"/>
    <property type="molecule type" value="Genomic_DNA"/>
</dbReference>
<dbReference type="InterPro" id="IPR029052">
    <property type="entry name" value="Metallo-depent_PP-like"/>
</dbReference>
<dbReference type="PANTHER" id="PTHR11575">
    <property type="entry name" value="5'-NUCLEOTIDASE-RELATED"/>
    <property type="match status" value="1"/>
</dbReference>
<dbReference type="SUPFAM" id="SSF55816">
    <property type="entry name" value="5'-nucleotidase (syn. UDP-sugar hydrolase), C-terminal domain"/>
    <property type="match status" value="1"/>
</dbReference>
<comment type="similarity">
    <text evidence="5 11">Belongs to the 5'-nucleotidase family.</text>
</comment>
<dbReference type="Proteomes" id="UP000632125">
    <property type="component" value="Unassembled WGS sequence"/>
</dbReference>
<dbReference type="NCBIfam" id="NF006938">
    <property type="entry name" value="PRK09420.1"/>
    <property type="match status" value="1"/>
</dbReference>
<comment type="catalytic activity">
    <reaction evidence="2">
        <text>a nucleoside 2',3'-cyclic phosphate + H2O = a nucleoside 3'-phosphate + H(+)</text>
        <dbReference type="Rhea" id="RHEA:19621"/>
        <dbReference type="ChEBI" id="CHEBI:15377"/>
        <dbReference type="ChEBI" id="CHEBI:15378"/>
        <dbReference type="ChEBI" id="CHEBI:66949"/>
        <dbReference type="ChEBI" id="CHEBI:66954"/>
        <dbReference type="EC" id="3.1.4.16"/>
    </reaction>
</comment>
<comment type="catalytic activity">
    <reaction evidence="1">
        <text>a ribonucleoside 3'-phosphate + H2O = a ribonucleoside + phosphate</text>
        <dbReference type="Rhea" id="RHEA:10144"/>
        <dbReference type="ChEBI" id="CHEBI:13197"/>
        <dbReference type="ChEBI" id="CHEBI:15377"/>
        <dbReference type="ChEBI" id="CHEBI:18254"/>
        <dbReference type="ChEBI" id="CHEBI:43474"/>
        <dbReference type="EC" id="3.1.3.6"/>
    </reaction>
</comment>
<keyword evidence="10" id="KW-0511">Multifunctional enzyme</keyword>
<comment type="subcellular location">
    <subcellularLocation>
        <location evidence="4">Cell envelope</location>
    </subcellularLocation>
</comment>
<dbReference type="GO" id="GO:0046872">
    <property type="term" value="F:metal ion binding"/>
    <property type="evidence" value="ECO:0007669"/>
    <property type="project" value="UniProtKB-KW"/>
</dbReference>
<accession>A0A927CP19</accession>
<evidence type="ECO:0000313" key="15">
    <source>
        <dbReference type="Proteomes" id="UP000632125"/>
    </source>
</evidence>
<dbReference type="GO" id="GO:0008254">
    <property type="term" value="F:3'-nucleotidase activity"/>
    <property type="evidence" value="ECO:0007669"/>
    <property type="project" value="UniProtKB-EC"/>
</dbReference>
<dbReference type="InterPro" id="IPR008334">
    <property type="entry name" value="5'-Nucleotdase_C"/>
</dbReference>
<evidence type="ECO:0000256" key="8">
    <source>
        <dbReference type="ARBA" id="ARBA00022741"/>
    </source>
</evidence>
<evidence type="ECO:0000256" key="5">
    <source>
        <dbReference type="ARBA" id="ARBA00006654"/>
    </source>
</evidence>
<sequence>MAKPYKPIWRAALALAVGLAALPLAASAETGGAGTVQLRIMETSDLHVNMVNYDYFADKPTDEYGLAKTATLIKKAREEAPNSLLFDNGDLIQGNPLGDYVATIDPLQQGETHPVYKAMNLLDYDAGNLGNHEFNYGLEFLETSLAGADFPYINANIYKADGDADETNDENLFTPYLILDKEVTDGAGAKHRLKVGVIGFVPPQITQWDKAHLEGKVTVKDIVATAEKFVPEMKEKGADLIVAIPHSGFEDIPQTPLMENSVLYLSKVEGIDAILFGHAHKVFPDKSFEGKSGVDLAKGTINGVPSVEPGYWGNNLGIIDLTLQLKDGEWAVADSASSVRPIYDAANKQPLVEADESIVEAVKEDHEHTLEYVRGPVGKTTAPINSWFALIQDDPSIQIVNNAQTWYVEKHLQGTEYEGIPVLSAGAPFKAGGRQGPGYYTNIAAGDIAIKNVADLYLYSNTLNAVLVTGAEVKEWLEWSAGQFKQIDPASAEKQELINYDFPTYNFDVIDGVTYQIDVAQPPKYDAAGKLLNEGASRIVNLQFEGDAIAADRKFVVASNNYRASSSKFANPDGKRIILAAPDENRQVVIDYIRSFQTINPSADGNWSLAPINDTVNVAYKTSPDAKAADEANEAIAFTADTEDGYAEFRLSLGSKETNAPEQPGQPEPAGPSEPEKPVEPAGPAAPQEKVYTVKSGDTLYAIALKHGTTWQKLASYNKLRNPHLIYPGQKIKIPAK</sequence>
<evidence type="ECO:0000256" key="1">
    <source>
        <dbReference type="ARBA" id="ARBA00000527"/>
    </source>
</evidence>
<dbReference type="GO" id="GO:0000166">
    <property type="term" value="F:nucleotide binding"/>
    <property type="evidence" value="ECO:0007669"/>
    <property type="project" value="UniProtKB-KW"/>
</dbReference>
<dbReference type="Gene3D" id="3.90.780.10">
    <property type="entry name" value="5'-Nucleotidase, C-terminal domain"/>
    <property type="match status" value="1"/>
</dbReference>
<dbReference type="PROSITE" id="PS51782">
    <property type="entry name" value="LYSM"/>
    <property type="match status" value="1"/>
</dbReference>
<dbReference type="InterPro" id="IPR036907">
    <property type="entry name" value="5'-Nucleotdase_C_sf"/>
</dbReference>
<dbReference type="GO" id="GO:0008663">
    <property type="term" value="F:2',3'-cyclic-nucleotide 2'-phosphodiesterase activity"/>
    <property type="evidence" value="ECO:0007669"/>
    <property type="project" value="UniProtKB-EC"/>
</dbReference>
<evidence type="ECO:0000256" key="12">
    <source>
        <dbReference type="SAM" id="MobiDB-lite"/>
    </source>
</evidence>
<evidence type="ECO:0000313" key="14">
    <source>
        <dbReference type="EMBL" id="MBD2871603.1"/>
    </source>
</evidence>
<dbReference type="SUPFAM" id="SSF56300">
    <property type="entry name" value="Metallo-dependent phosphatases"/>
    <property type="match status" value="1"/>
</dbReference>
<dbReference type="SMART" id="SM00257">
    <property type="entry name" value="LysM"/>
    <property type="match status" value="1"/>
</dbReference>
<dbReference type="InterPro" id="IPR041827">
    <property type="entry name" value="CpdB_N"/>
</dbReference>
<comment type="cofactor">
    <cofactor evidence="3">
        <name>a divalent metal cation</name>
        <dbReference type="ChEBI" id="CHEBI:60240"/>
    </cofactor>
</comment>
<dbReference type="Pfam" id="PF00149">
    <property type="entry name" value="Metallophos"/>
    <property type="match status" value="1"/>
</dbReference>
<dbReference type="FunFam" id="3.60.21.10:FF:000037">
    <property type="entry name" value="Bifunctional 2',3'-cyclic-nucleotide 2'-phosphodiesterase/3'-nucleotidase"/>
    <property type="match status" value="1"/>
</dbReference>
<keyword evidence="15" id="KW-1185">Reference proteome</keyword>
<evidence type="ECO:0000256" key="9">
    <source>
        <dbReference type="ARBA" id="ARBA00022801"/>
    </source>
</evidence>
<dbReference type="GO" id="GO:0030288">
    <property type="term" value="C:outer membrane-bounded periplasmic space"/>
    <property type="evidence" value="ECO:0007669"/>
    <property type="project" value="TreeGrafter"/>
</dbReference>
<dbReference type="Gene3D" id="3.60.21.10">
    <property type="match status" value="1"/>
</dbReference>
<comment type="caution">
    <text evidence="14">The sequence shown here is derived from an EMBL/GenBank/DDBJ whole genome shotgun (WGS) entry which is preliminary data.</text>
</comment>
<evidence type="ECO:0000256" key="4">
    <source>
        <dbReference type="ARBA" id="ARBA00004196"/>
    </source>
</evidence>
<dbReference type="InterPro" id="IPR006179">
    <property type="entry name" value="5_nucleotidase/apyrase"/>
</dbReference>
<dbReference type="InterPro" id="IPR018392">
    <property type="entry name" value="LysM"/>
</dbReference>
<feature type="chain" id="PRO_5038159118" evidence="11">
    <location>
        <begin position="29"/>
        <end position="737"/>
    </location>
</feature>
<evidence type="ECO:0000256" key="10">
    <source>
        <dbReference type="ARBA" id="ARBA00023268"/>
    </source>
</evidence>
<proteinExistence type="inferred from homology"/>
<dbReference type="Pfam" id="PF01476">
    <property type="entry name" value="LysM"/>
    <property type="match status" value="1"/>
</dbReference>
<dbReference type="GO" id="GO:0009166">
    <property type="term" value="P:nucleotide catabolic process"/>
    <property type="evidence" value="ECO:0007669"/>
    <property type="project" value="InterPro"/>
</dbReference>
<dbReference type="PROSITE" id="PS00786">
    <property type="entry name" value="5_NUCLEOTIDASE_2"/>
    <property type="match status" value="1"/>
</dbReference>
<dbReference type="InterPro" id="IPR004843">
    <property type="entry name" value="Calcineurin-like_PHP"/>
</dbReference>
<dbReference type="PRINTS" id="PR01607">
    <property type="entry name" value="APYRASEFAMLY"/>
</dbReference>
<evidence type="ECO:0000256" key="3">
    <source>
        <dbReference type="ARBA" id="ARBA00001968"/>
    </source>
</evidence>
<dbReference type="InterPro" id="IPR006146">
    <property type="entry name" value="5'-Nucleotdase_CS"/>
</dbReference>
<evidence type="ECO:0000256" key="2">
    <source>
        <dbReference type="ARBA" id="ARBA00001730"/>
    </source>
</evidence>
<dbReference type="PANTHER" id="PTHR11575:SF6">
    <property type="entry name" value="2',3'-CYCLIC-NUCLEOTIDE 2'-PHOSPHODIESTERASE_3'-NUCLEOTIDASE"/>
    <property type="match status" value="1"/>
</dbReference>
<name>A0A927CP19_9BACL</name>
<dbReference type="SUPFAM" id="SSF54106">
    <property type="entry name" value="LysM domain"/>
    <property type="match status" value="1"/>
</dbReference>
<gene>
    <name evidence="14" type="ORF">IDH41_23720</name>
</gene>
<keyword evidence="7 11" id="KW-0732">Signal</keyword>
<keyword evidence="9 11" id="KW-0378">Hydrolase</keyword>
<dbReference type="Gene3D" id="3.10.350.10">
    <property type="entry name" value="LysM domain"/>
    <property type="match status" value="1"/>
</dbReference>
<evidence type="ECO:0000256" key="11">
    <source>
        <dbReference type="RuleBase" id="RU362119"/>
    </source>
</evidence>
<evidence type="ECO:0000256" key="7">
    <source>
        <dbReference type="ARBA" id="ARBA00022729"/>
    </source>
</evidence>
<protein>
    <submittedName>
        <fullName evidence="14">Bifunctional 2',3'-cyclic-nucleotide 2'-phosphodiesterase/3'-nucleotidase</fullName>
    </submittedName>
</protein>
<keyword evidence="8 11" id="KW-0547">Nucleotide-binding</keyword>
<evidence type="ECO:0000259" key="13">
    <source>
        <dbReference type="PROSITE" id="PS51782"/>
    </source>
</evidence>
<evidence type="ECO:0000256" key="6">
    <source>
        <dbReference type="ARBA" id="ARBA00022723"/>
    </source>
</evidence>
<dbReference type="CDD" id="cd07410">
    <property type="entry name" value="MPP_CpdB_N"/>
    <property type="match status" value="1"/>
</dbReference>
<dbReference type="RefSeq" id="WP_190865545.1">
    <property type="nucleotide sequence ID" value="NZ_JACXIY010000033.1"/>
</dbReference>
<feature type="domain" description="LysM" evidence="13">
    <location>
        <begin position="690"/>
        <end position="734"/>
    </location>
</feature>
<dbReference type="CDD" id="cd00118">
    <property type="entry name" value="LysM"/>
    <property type="match status" value="1"/>
</dbReference>